<evidence type="ECO:0000313" key="3">
    <source>
        <dbReference type="Proteomes" id="UP000553706"/>
    </source>
</evidence>
<dbReference type="Pfam" id="PF04972">
    <property type="entry name" value="BON"/>
    <property type="match status" value="3"/>
</dbReference>
<comment type="caution">
    <text evidence="2">The sequence shown here is derived from an EMBL/GenBank/DDBJ whole genome shotgun (WGS) entry which is preliminary data.</text>
</comment>
<gene>
    <name evidence="2" type="ORF">HNP71_001326</name>
</gene>
<dbReference type="AlphaFoldDB" id="A0A840VAX6"/>
<keyword evidence="3" id="KW-1185">Reference proteome</keyword>
<dbReference type="Proteomes" id="UP000553706">
    <property type="component" value="Unassembled WGS sequence"/>
</dbReference>
<name>A0A840VAX6_9PROT</name>
<dbReference type="PANTHER" id="PTHR34606:SF15">
    <property type="entry name" value="BON DOMAIN-CONTAINING PROTEIN"/>
    <property type="match status" value="1"/>
</dbReference>
<feature type="domain" description="BON" evidence="1">
    <location>
        <begin position="96"/>
        <end position="166"/>
    </location>
</feature>
<dbReference type="InterPro" id="IPR051686">
    <property type="entry name" value="Lipoprotein_DolP"/>
</dbReference>
<dbReference type="PANTHER" id="PTHR34606">
    <property type="entry name" value="BON DOMAIN-CONTAINING PROTEIN"/>
    <property type="match status" value="1"/>
</dbReference>
<feature type="domain" description="BON" evidence="1">
    <location>
        <begin position="3"/>
        <end position="72"/>
    </location>
</feature>
<evidence type="ECO:0000313" key="2">
    <source>
        <dbReference type="EMBL" id="MBB5373068.1"/>
    </source>
</evidence>
<protein>
    <submittedName>
        <fullName evidence="2">Osmotically-inducible protein OsmY</fullName>
    </submittedName>
</protein>
<proteinExistence type="predicted"/>
<dbReference type="PROSITE" id="PS50914">
    <property type="entry name" value="BON"/>
    <property type="match status" value="3"/>
</dbReference>
<sequence>MSAGRELLEAVRAALHSEPRIHSCGQINLALANGELTMAGEVDHIAGKKLALEAVARIPGVDRIIDKLHVHPSSPMGDGELLNQVRDALVQEIALASCVVRVRSKGHVETVQAPPEADGEIEIRVDDGVVTLDGDVPGPGEKRIAGVLAWWVPGSRDVINGIGVTPPEQDSEAAVTDAVLQVLEKDPFINAESIHVYTRGRIVTLTGSVPRPAERKLAEDDAWYVFGVDQVVNQLEIR</sequence>
<evidence type="ECO:0000259" key="1">
    <source>
        <dbReference type="PROSITE" id="PS50914"/>
    </source>
</evidence>
<organism evidence="2 3">
    <name type="scientific">Acidocella aromatica</name>
    <dbReference type="NCBI Taxonomy" id="1303579"/>
    <lineage>
        <taxon>Bacteria</taxon>
        <taxon>Pseudomonadati</taxon>
        <taxon>Pseudomonadota</taxon>
        <taxon>Alphaproteobacteria</taxon>
        <taxon>Acetobacterales</taxon>
        <taxon>Acidocellaceae</taxon>
        <taxon>Acidocella</taxon>
    </lineage>
</organism>
<dbReference type="RefSeq" id="WP_183266086.1">
    <property type="nucleotide sequence ID" value="NZ_JACHFJ010000004.1"/>
</dbReference>
<dbReference type="InterPro" id="IPR007055">
    <property type="entry name" value="BON_dom"/>
</dbReference>
<feature type="domain" description="BON" evidence="1">
    <location>
        <begin position="171"/>
        <end position="238"/>
    </location>
</feature>
<reference evidence="2 3" key="1">
    <citation type="submission" date="2020-08" db="EMBL/GenBank/DDBJ databases">
        <title>Genomic Encyclopedia of Type Strains, Phase IV (KMG-IV): sequencing the most valuable type-strain genomes for metagenomic binning, comparative biology and taxonomic classification.</title>
        <authorList>
            <person name="Goeker M."/>
        </authorList>
    </citation>
    <scope>NUCLEOTIDE SEQUENCE [LARGE SCALE GENOMIC DNA]</scope>
    <source>
        <strain evidence="2 3">DSM 27026</strain>
    </source>
</reference>
<dbReference type="EMBL" id="JACHFJ010000004">
    <property type="protein sequence ID" value="MBB5373068.1"/>
    <property type="molecule type" value="Genomic_DNA"/>
</dbReference>
<dbReference type="Gene3D" id="3.30.1340.30">
    <property type="match status" value="3"/>
</dbReference>
<accession>A0A840VAX6</accession>